<gene>
    <name evidence="2" type="ORF">EV670_1752</name>
</gene>
<keyword evidence="3" id="KW-1185">Reference proteome</keyword>
<organism evidence="2 3">
    <name type="scientific">Rivibacter subsaxonicus</name>
    <dbReference type="NCBI Taxonomy" id="457575"/>
    <lineage>
        <taxon>Bacteria</taxon>
        <taxon>Pseudomonadati</taxon>
        <taxon>Pseudomonadota</taxon>
        <taxon>Betaproteobacteria</taxon>
        <taxon>Burkholderiales</taxon>
        <taxon>Rivibacter</taxon>
    </lineage>
</organism>
<dbReference type="AlphaFoldDB" id="A0A4Q7VX35"/>
<evidence type="ECO:0000313" key="2">
    <source>
        <dbReference type="EMBL" id="RZU01038.1"/>
    </source>
</evidence>
<reference evidence="2 3" key="1">
    <citation type="submission" date="2019-02" db="EMBL/GenBank/DDBJ databases">
        <title>Genomic Encyclopedia of Type Strains, Phase IV (KMG-IV): sequencing the most valuable type-strain genomes for metagenomic binning, comparative biology and taxonomic classification.</title>
        <authorList>
            <person name="Goeker M."/>
        </authorList>
    </citation>
    <scope>NUCLEOTIDE SEQUENCE [LARGE SCALE GENOMIC DNA]</scope>
    <source>
        <strain evidence="2 3">DSM 19570</strain>
    </source>
</reference>
<name>A0A4Q7VX35_9BURK</name>
<dbReference type="RefSeq" id="WP_130431455.1">
    <property type="nucleotide sequence ID" value="NZ_SHKP01000005.1"/>
</dbReference>
<dbReference type="Proteomes" id="UP000293671">
    <property type="component" value="Unassembled WGS sequence"/>
</dbReference>
<proteinExistence type="predicted"/>
<dbReference type="OrthoDB" id="7058820at2"/>
<dbReference type="EMBL" id="SHKP01000005">
    <property type="protein sequence ID" value="RZU01038.1"/>
    <property type="molecule type" value="Genomic_DNA"/>
</dbReference>
<accession>A0A4Q7VX35</accession>
<feature type="region of interest" description="Disordered" evidence="1">
    <location>
        <begin position="232"/>
        <end position="258"/>
    </location>
</feature>
<evidence type="ECO:0000313" key="3">
    <source>
        <dbReference type="Proteomes" id="UP000293671"/>
    </source>
</evidence>
<protein>
    <submittedName>
        <fullName evidence="2">Uncharacterized protein</fullName>
    </submittedName>
</protein>
<comment type="caution">
    <text evidence="2">The sequence shown here is derived from an EMBL/GenBank/DDBJ whole genome shotgun (WGS) entry which is preliminary data.</text>
</comment>
<sequence length="258" mass="28180">MTSTAENPPLPRPWARRLRSVYRSAGWPLRDGLEVELLAAGLIEARVDAAQRETLHLTTAGLQLLAASLRRNRAVYDAHEQLAQQVARTMQRDGRVVWRELSLRAPLPAELGGGWAMVRPDVFSVRHTTVETYLVPIAHEVKVRRADLLADLKRPAKRSAYLALAAECSYVIKAGIAEPDELPAECGVILAHPDADGSGWARLEGVRAAPRRAMQLPFPVWMALARAVPLEAEEGPQSDLGNPVADPLVDPLQGQGPT</sequence>
<evidence type="ECO:0000256" key="1">
    <source>
        <dbReference type="SAM" id="MobiDB-lite"/>
    </source>
</evidence>